<evidence type="ECO:0000313" key="1">
    <source>
        <dbReference type="EMBL" id="KZX19660.1"/>
    </source>
</evidence>
<evidence type="ECO:0000313" key="2">
    <source>
        <dbReference type="Proteomes" id="UP000076717"/>
    </source>
</evidence>
<organism evidence="1 2">
    <name type="scientific">Rathayibacter tanaceti</name>
    <dbReference type="NCBI Taxonomy" id="1671680"/>
    <lineage>
        <taxon>Bacteria</taxon>
        <taxon>Bacillati</taxon>
        <taxon>Actinomycetota</taxon>
        <taxon>Actinomycetes</taxon>
        <taxon>Micrococcales</taxon>
        <taxon>Microbacteriaceae</taxon>
        <taxon>Rathayibacter</taxon>
    </lineage>
</organism>
<comment type="caution">
    <text evidence="1">The sequence shown here is derived from an EMBL/GenBank/DDBJ whole genome shotgun (WGS) entry which is preliminary data.</text>
</comment>
<gene>
    <name evidence="1" type="ORF">ACH61_03245</name>
</gene>
<name>A0A162FUF2_9MICO</name>
<sequence length="54" mass="5462">MREVDGQLGGEGELRVPGHLGALVPCEGAAQMRGQIVDPVDESVGDAVGVFSVG</sequence>
<accession>A0A162FUF2</accession>
<protein>
    <submittedName>
        <fullName evidence="1">Uncharacterized protein</fullName>
    </submittedName>
</protein>
<keyword evidence="2" id="KW-1185">Reference proteome</keyword>
<dbReference type="AlphaFoldDB" id="A0A162FUF2"/>
<dbReference type="Proteomes" id="UP000076717">
    <property type="component" value="Unassembled WGS sequence"/>
</dbReference>
<reference evidence="1 2" key="1">
    <citation type="submission" date="2015-08" db="EMBL/GenBank/DDBJ databases">
        <title>Draft Genome Sequence of Rathayibacter sp. Strain VKM Ac-2596 Isolated from Leaf Gall Induced by Plant-Parasitic Nematodes.</title>
        <authorList>
            <person name="Vasilenko O.V."/>
            <person name="Starodumova I.P."/>
            <person name="Tarlachkov S.V."/>
            <person name="Dorofeeva L.V."/>
            <person name="Evtushenko L.I."/>
        </authorList>
    </citation>
    <scope>NUCLEOTIDE SEQUENCE [LARGE SCALE GENOMIC DNA]</scope>
    <source>
        <strain evidence="1 2">VKM Ac-2596</strain>
    </source>
</reference>
<dbReference type="EMBL" id="LIIN01000277">
    <property type="protein sequence ID" value="KZX19660.1"/>
    <property type="molecule type" value="Genomic_DNA"/>
</dbReference>
<proteinExistence type="predicted"/>